<name>A0ABX7WX33_9GAMM</name>
<gene>
    <name evidence="2" type="ORF">J9253_16015</name>
</gene>
<dbReference type="EMBL" id="CP072801">
    <property type="protein sequence ID" value="QTR45495.1"/>
    <property type="molecule type" value="Genomic_DNA"/>
</dbReference>
<dbReference type="Pfam" id="PF03259">
    <property type="entry name" value="Robl_LC7"/>
    <property type="match status" value="1"/>
</dbReference>
<dbReference type="SUPFAM" id="SSF103196">
    <property type="entry name" value="Roadblock/LC7 domain"/>
    <property type="match status" value="1"/>
</dbReference>
<dbReference type="RefSeq" id="WP_210221905.1">
    <property type="nucleotide sequence ID" value="NZ_CP072801.1"/>
</dbReference>
<proteinExistence type="predicted"/>
<dbReference type="Proteomes" id="UP000672039">
    <property type="component" value="Chromosome"/>
</dbReference>
<dbReference type="InterPro" id="IPR004942">
    <property type="entry name" value="Roadblock/LAMTOR2_dom"/>
</dbReference>
<evidence type="ECO:0000259" key="1">
    <source>
        <dbReference type="Pfam" id="PF03259"/>
    </source>
</evidence>
<evidence type="ECO:0000313" key="3">
    <source>
        <dbReference type="Proteomes" id="UP000672039"/>
    </source>
</evidence>
<evidence type="ECO:0000313" key="2">
    <source>
        <dbReference type="EMBL" id="QTR45495.1"/>
    </source>
</evidence>
<organism evidence="2 3">
    <name type="scientific">Thiothrix litoralis</name>
    <dbReference type="NCBI Taxonomy" id="2891210"/>
    <lineage>
        <taxon>Bacteria</taxon>
        <taxon>Pseudomonadati</taxon>
        <taxon>Pseudomonadota</taxon>
        <taxon>Gammaproteobacteria</taxon>
        <taxon>Thiotrichales</taxon>
        <taxon>Thiotrichaceae</taxon>
        <taxon>Thiothrix</taxon>
    </lineage>
</organism>
<accession>A0ABX7WX33</accession>
<protein>
    <submittedName>
        <fullName evidence="2">Roadblock/LC7 domain-containing protein</fullName>
    </submittedName>
</protein>
<sequence length="142" mass="14991">MINSPQTQHFAQQLQHNIPGIKGIQLLTADGMAIHSDTQGNDEDQLSALLALLSSGADRLADHLGESTPSGLIVCIGASAYVITRIGEELLLGLQVPADLGHPQFLQTVCDFIHLARDTPSFRAGRDSASALADPLLAPLFG</sequence>
<keyword evidence="3" id="KW-1185">Reference proteome</keyword>
<dbReference type="Gene3D" id="3.30.450.30">
    <property type="entry name" value="Dynein light chain 2a, cytoplasmic"/>
    <property type="match status" value="1"/>
</dbReference>
<reference evidence="2 3" key="1">
    <citation type="submission" date="2021-04" db="EMBL/GenBank/DDBJ databases">
        <title>Genomics, taxonomy and metabolism of representatives of sulfur bacteria of the genus Thiothrix: Thiothrix fructosivorans QT, Thiothrix unzii A1T and three new species, Thiothrix subterranea sp. nov., Thiothrix litoralis sp. nov. and 'Candidatus Thiothrix anitrata' sp. nov.</title>
        <authorList>
            <person name="Ravin N.V."/>
            <person name="Smolyakov D."/>
            <person name="Rudenko T.S."/>
            <person name="Mardanov A.V."/>
            <person name="Beletsky A.V."/>
            <person name="Markov N.D."/>
            <person name="Fomenkov A.I."/>
            <person name="Roberts R.J."/>
            <person name="Karnachuk O.V."/>
            <person name="Novikov A."/>
            <person name="Grabovich M.Y."/>
        </authorList>
    </citation>
    <scope>NUCLEOTIDE SEQUENCE [LARGE SCALE GENOMIC DNA]</scope>
    <source>
        <strain evidence="2 3">AS</strain>
    </source>
</reference>
<feature type="domain" description="Roadblock/LAMTOR2" evidence="1">
    <location>
        <begin position="12"/>
        <end position="95"/>
    </location>
</feature>